<reference evidence="1 2" key="1">
    <citation type="submission" date="2013-04" db="EMBL/GenBank/DDBJ databases">
        <authorList>
            <person name="Harkins D.M."/>
            <person name="Durkin A.S."/>
            <person name="Brinkac L.M."/>
            <person name="Haft D.H."/>
            <person name="Selengut J.D."/>
            <person name="Sanka R."/>
            <person name="DePew J."/>
            <person name="Purushe J."/>
            <person name="Hartskeerl R.A."/>
            <person name="Ahmed A."/>
            <person name="van der Linden H."/>
            <person name="Goris M.G.A."/>
            <person name="Vinetz J.M."/>
            <person name="Sutton G.G."/>
            <person name="Nierman W.C."/>
            <person name="Fouts D.E."/>
        </authorList>
    </citation>
    <scope>NUCLEOTIDE SEQUENCE [LARGE SCALE GENOMIC DNA]</scope>
    <source>
        <strain evidence="1 2">Sao Paulo</strain>
    </source>
</reference>
<evidence type="ECO:0000313" key="2">
    <source>
        <dbReference type="Proteomes" id="UP000013996"/>
    </source>
</evidence>
<protein>
    <submittedName>
        <fullName evidence="1">Uncharacterized protein</fullName>
    </submittedName>
</protein>
<accession>A0A5E8HF66</accession>
<gene>
    <name evidence="1" type="ORF">LEP1GSC202_1715</name>
</gene>
<organism evidence="1 2">
    <name type="scientific">Leptospira yanagawae serovar Saopaulo str. Sao Paulo = ATCC 700523</name>
    <dbReference type="NCBI Taxonomy" id="1249483"/>
    <lineage>
        <taxon>Bacteria</taxon>
        <taxon>Pseudomonadati</taxon>
        <taxon>Spirochaetota</taxon>
        <taxon>Spirochaetia</taxon>
        <taxon>Leptospirales</taxon>
        <taxon>Leptospiraceae</taxon>
        <taxon>Leptospira</taxon>
    </lineage>
</organism>
<proteinExistence type="predicted"/>
<dbReference type="STRING" id="1249483.LEP1GSC202_1715"/>
<sequence>MNGRKPTHSIHVKWFTGSNSLAQKKNGLFRLGQTDTFRNDL</sequence>
<comment type="caution">
    <text evidence="1">The sequence shown here is derived from an EMBL/GenBank/DDBJ whole genome shotgun (WGS) entry which is preliminary data.</text>
</comment>
<dbReference type="Proteomes" id="UP000013996">
    <property type="component" value="Unassembled WGS sequence"/>
</dbReference>
<evidence type="ECO:0000313" key="1">
    <source>
        <dbReference type="EMBL" id="EOQ89373.1"/>
    </source>
</evidence>
<dbReference type="AlphaFoldDB" id="A0A5E8HF66"/>
<name>A0A5E8HF66_9LEPT</name>
<dbReference type="EMBL" id="AOGX02000015">
    <property type="protein sequence ID" value="EOQ89373.1"/>
    <property type="molecule type" value="Genomic_DNA"/>
</dbReference>